<evidence type="ECO:0000256" key="2">
    <source>
        <dbReference type="SAM" id="SignalP"/>
    </source>
</evidence>
<feature type="signal peptide" evidence="2">
    <location>
        <begin position="1"/>
        <end position="25"/>
    </location>
</feature>
<keyword evidence="4" id="KW-1185">Reference proteome</keyword>
<sequence>MVGQNNRILLVFFFLLCFILIHARARTLKEESNIIANSTRDDNKETRVLKPKEDEDNEGEVLSMDYSPARRKTPIHN</sequence>
<organism evidence="3 4">
    <name type="scientific">Clitoria ternatea</name>
    <name type="common">Butterfly pea</name>
    <dbReference type="NCBI Taxonomy" id="43366"/>
    <lineage>
        <taxon>Eukaryota</taxon>
        <taxon>Viridiplantae</taxon>
        <taxon>Streptophyta</taxon>
        <taxon>Embryophyta</taxon>
        <taxon>Tracheophyta</taxon>
        <taxon>Spermatophyta</taxon>
        <taxon>Magnoliopsida</taxon>
        <taxon>eudicotyledons</taxon>
        <taxon>Gunneridae</taxon>
        <taxon>Pentapetalae</taxon>
        <taxon>rosids</taxon>
        <taxon>fabids</taxon>
        <taxon>Fabales</taxon>
        <taxon>Fabaceae</taxon>
        <taxon>Papilionoideae</taxon>
        <taxon>50 kb inversion clade</taxon>
        <taxon>NPAAA clade</taxon>
        <taxon>indigoferoid/millettioid clade</taxon>
        <taxon>Phaseoleae</taxon>
        <taxon>Clitoria</taxon>
    </lineage>
</organism>
<evidence type="ECO:0000313" key="4">
    <source>
        <dbReference type="Proteomes" id="UP001359559"/>
    </source>
</evidence>
<protein>
    <submittedName>
        <fullName evidence="3">Uncharacterized protein</fullName>
    </submittedName>
</protein>
<feature type="compositionally biased region" description="Basic and acidic residues" evidence="1">
    <location>
        <begin position="39"/>
        <end position="53"/>
    </location>
</feature>
<evidence type="ECO:0000313" key="3">
    <source>
        <dbReference type="EMBL" id="KAK7318503.1"/>
    </source>
</evidence>
<dbReference type="Proteomes" id="UP001359559">
    <property type="component" value="Unassembled WGS sequence"/>
</dbReference>
<dbReference type="EMBL" id="JAYKXN010000001">
    <property type="protein sequence ID" value="KAK7318503.1"/>
    <property type="molecule type" value="Genomic_DNA"/>
</dbReference>
<feature type="region of interest" description="Disordered" evidence="1">
    <location>
        <begin position="32"/>
        <end position="77"/>
    </location>
</feature>
<gene>
    <name evidence="3" type="ORF">RJT34_03205</name>
</gene>
<proteinExistence type="predicted"/>
<name>A0AAN9KLP9_CLITE</name>
<evidence type="ECO:0000256" key="1">
    <source>
        <dbReference type="SAM" id="MobiDB-lite"/>
    </source>
</evidence>
<feature type="chain" id="PRO_5042860170" evidence="2">
    <location>
        <begin position="26"/>
        <end position="77"/>
    </location>
</feature>
<accession>A0AAN9KLP9</accession>
<dbReference type="AlphaFoldDB" id="A0AAN9KLP9"/>
<dbReference type="Pfam" id="PF21529">
    <property type="entry name" value="GLV1-2"/>
    <property type="match status" value="1"/>
</dbReference>
<reference evidence="3 4" key="1">
    <citation type="submission" date="2024-01" db="EMBL/GenBank/DDBJ databases">
        <title>The genomes of 5 underutilized Papilionoideae crops provide insights into root nodulation and disease resistance.</title>
        <authorList>
            <person name="Yuan L."/>
        </authorList>
    </citation>
    <scope>NUCLEOTIDE SEQUENCE [LARGE SCALE GENOMIC DNA]</scope>
    <source>
        <strain evidence="3">LY-2023</strain>
        <tissue evidence="3">Leaf</tissue>
    </source>
</reference>
<dbReference type="InterPro" id="IPR049306">
    <property type="entry name" value="GLV1-2"/>
</dbReference>
<comment type="caution">
    <text evidence="3">The sequence shown here is derived from an EMBL/GenBank/DDBJ whole genome shotgun (WGS) entry which is preliminary data.</text>
</comment>
<keyword evidence="2" id="KW-0732">Signal</keyword>